<organism evidence="2 3">
    <name type="scientific">Tetradesmus obliquus</name>
    <name type="common">Green alga</name>
    <name type="synonym">Acutodesmus obliquus</name>
    <dbReference type="NCBI Taxonomy" id="3088"/>
    <lineage>
        <taxon>Eukaryota</taxon>
        <taxon>Viridiplantae</taxon>
        <taxon>Chlorophyta</taxon>
        <taxon>core chlorophytes</taxon>
        <taxon>Chlorophyceae</taxon>
        <taxon>CS clade</taxon>
        <taxon>Sphaeropleales</taxon>
        <taxon>Scenedesmaceae</taxon>
        <taxon>Tetradesmus</taxon>
    </lineage>
</organism>
<keyword evidence="3" id="KW-1185">Reference proteome</keyword>
<dbReference type="InterPro" id="IPR037523">
    <property type="entry name" value="VOC_core"/>
</dbReference>
<dbReference type="PANTHER" id="PTHR39434:SF1">
    <property type="entry name" value="VOC DOMAIN-CONTAINING PROTEIN"/>
    <property type="match status" value="1"/>
</dbReference>
<evidence type="ECO:0000313" key="2">
    <source>
        <dbReference type="EMBL" id="WIA22473.1"/>
    </source>
</evidence>
<dbReference type="InterPro" id="IPR029068">
    <property type="entry name" value="Glyas_Bleomycin-R_OHBP_Dase"/>
</dbReference>
<dbReference type="SUPFAM" id="SSF54593">
    <property type="entry name" value="Glyoxalase/Bleomycin resistance protein/Dihydroxybiphenyl dioxygenase"/>
    <property type="match status" value="1"/>
</dbReference>
<sequence length="153" mass="16862">MAEESAVQPHLPPFHLAFPVRDVQEAREFYTKVLGCTEGRSSARWQDFSLFGHQIVAHQVDGYNADAACNAVDGDPVPVPHFGAALTVQQFQALAERVRAAGVSFIIEPHLRFKGQPGEQLTMFFKDPSGNSLEFKAMSNPGNLFAKYQVQEG</sequence>
<dbReference type="EMBL" id="CP126221">
    <property type="protein sequence ID" value="WIA22473.1"/>
    <property type="molecule type" value="Genomic_DNA"/>
</dbReference>
<dbReference type="PROSITE" id="PS51819">
    <property type="entry name" value="VOC"/>
    <property type="match status" value="1"/>
</dbReference>
<dbReference type="CDD" id="cd08357">
    <property type="entry name" value="VOC_like"/>
    <property type="match status" value="1"/>
</dbReference>
<dbReference type="Proteomes" id="UP001244341">
    <property type="component" value="Chromosome 14b"/>
</dbReference>
<proteinExistence type="predicted"/>
<dbReference type="InterPro" id="IPR004360">
    <property type="entry name" value="Glyas_Fos-R_dOase_dom"/>
</dbReference>
<accession>A0ABY8USD1</accession>
<gene>
    <name evidence="2" type="ORF">OEZ85_004769</name>
</gene>
<dbReference type="PANTHER" id="PTHR39434">
    <property type="match status" value="1"/>
</dbReference>
<dbReference type="Gene3D" id="3.10.180.10">
    <property type="entry name" value="2,3-Dihydroxybiphenyl 1,2-Dioxygenase, domain 1"/>
    <property type="match status" value="1"/>
</dbReference>
<evidence type="ECO:0000259" key="1">
    <source>
        <dbReference type="PROSITE" id="PS51819"/>
    </source>
</evidence>
<feature type="domain" description="VOC" evidence="1">
    <location>
        <begin position="12"/>
        <end position="138"/>
    </location>
</feature>
<protein>
    <recommendedName>
        <fullName evidence="1">VOC domain-containing protein</fullName>
    </recommendedName>
</protein>
<evidence type="ECO:0000313" key="3">
    <source>
        <dbReference type="Proteomes" id="UP001244341"/>
    </source>
</evidence>
<dbReference type="Pfam" id="PF00903">
    <property type="entry name" value="Glyoxalase"/>
    <property type="match status" value="1"/>
</dbReference>
<name>A0ABY8USD1_TETOB</name>
<reference evidence="2 3" key="1">
    <citation type="submission" date="2023-05" db="EMBL/GenBank/DDBJ databases">
        <title>A 100% complete, gapless, phased diploid assembly of the Scenedesmus obliquus UTEX 3031 genome.</title>
        <authorList>
            <person name="Biondi T.C."/>
            <person name="Hanschen E.R."/>
            <person name="Kwon T."/>
            <person name="Eng W."/>
            <person name="Kruse C.P.S."/>
            <person name="Koehler S.I."/>
            <person name="Kunde Y."/>
            <person name="Gleasner C.D."/>
            <person name="You Mak K.T."/>
            <person name="Polle J."/>
            <person name="Hovde B.T."/>
            <person name="Starkenburg S.R."/>
        </authorList>
    </citation>
    <scope>NUCLEOTIDE SEQUENCE [LARGE SCALE GENOMIC DNA]</scope>
    <source>
        <strain evidence="2 3">DOE0152z</strain>
    </source>
</reference>